<gene>
    <name evidence="2" type="ORF">J2S90_003029</name>
    <name evidence="3" type="ORF">J2S93_003300</name>
</gene>
<evidence type="ECO:0000313" key="2">
    <source>
        <dbReference type="EMBL" id="MDP9906058.1"/>
    </source>
</evidence>
<dbReference type="Proteomes" id="UP001230951">
    <property type="component" value="Unassembled WGS sequence"/>
</dbReference>
<sequence>MVLNPTAKPKVATAGLVSTSTVVLIALVVFLVSFPAAELPALFKVIVAGLLVAAALLSGGLWWKRVNHLRTWLAEAREQWRSFDNARLASGTTTEITLLSVDAIQPTGSWVTIEWNRFNHVQPAWIEAQSEPIWPGSVLLITPDPAQVRPSAPWPEAYFIRAADCLAWAPSEGRPIASLLTSPIQQGEGSIQHRQG</sequence>
<feature type="transmembrane region" description="Helical" evidence="1">
    <location>
        <begin position="12"/>
        <end position="35"/>
    </location>
</feature>
<dbReference type="EMBL" id="JAUSRG010000009">
    <property type="protein sequence ID" value="MDP9906058.1"/>
    <property type="molecule type" value="Genomic_DNA"/>
</dbReference>
<evidence type="ECO:0000256" key="1">
    <source>
        <dbReference type="SAM" id="Phobius"/>
    </source>
</evidence>
<accession>A0AAW8DHC6</accession>
<dbReference type="EMBL" id="JAUSTF010000008">
    <property type="protein sequence ID" value="MDQ0181861.1"/>
    <property type="molecule type" value="Genomic_DNA"/>
</dbReference>
<keyword evidence="1" id="KW-0472">Membrane</keyword>
<name>A0AAW8DHC6_9MICC</name>
<evidence type="ECO:0000313" key="5">
    <source>
        <dbReference type="Proteomes" id="UP001242995"/>
    </source>
</evidence>
<dbReference type="AlphaFoldDB" id="A0AAW8DHC6"/>
<keyword evidence="1" id="KW-1133">Transmembrane helix</keyword>
<feature type="transmembrane region" description="Helical" evidence="1">
    <location>
        <begin position="41"/>
        <end position="63"/>
    </location>
</feature>
<evidence type="ECO:0000313" key="3">
    <source>
        <dbReference type="EMBL" id="MDQ0181861.1"/>
    </source>
</evidence>
<reference evidence="2 4" key="1">
    <citation type="submission" date="2023-07" db="EMBL/GenBank/DDBJ databases">
        <title>Sorghum-associated microbial communities from plants grown in Nebraska, USA.</title>
        <authorList>
            <person name="Schachtman D."/>
        </authorList>
    </citation>
    <scope>NUCLEOTIDE SEQUENCE</scope>
    <source>
        <strain evidence="2">DS1006</strain>
        <strain evidence="3 4">DS1016</strain>
    </source>
</reference>
<keyword evidence="4" id="KW-1185">Reference proteome</keyword>
<proteinExistence type="predicted"/>
<organism evidence="2 5">
    <name type="scientific">Arthrobacter bambusae</name>
    <dbReference type="NCBI Taxonomy" id="1338426"/>
    <lineage>
        <taxon>Bacteria</taxon>
        <taxon>Bacillati</taxon>
        <taxon>Actinomycetota</taxon>
        <taxon>Actinomycetes</taxon>
        <taxon>Micrococcales</taxon>
        <taxon>Micrococcaceae</taxon>
        <taxon>Arthrobacter</taxon>
    </lineage>
</organism>
<protein>
    <submittedName>
        <fullName evidence="2">Na+/proline symporter</fullName>
    </submittedName>
</protein>
<dbReference type="Proteomes" id="UP001242995">
    <property type="component" value="Unassembled WGS sequence"/>
</dbReference>
<evidence type="ECO:0000313" key="4">
    <source>
        <dbReference type="Proteomes" id="UP001230951"/>
    </source>
</evidence>
<comment type="caution">
    <text evidence="2">The sequence shown here is derived from an EMBL/GenBank/DDBJ whole genome shotgun (WGS) entry which is preliminary data.</text>
</comment>
<keyword evidence="1" id="KW-0812">Transmembrane</keyword>